<proteinExistence type="predicted"/>
<dbReference type="InterPro" id="IPR001357">
    <property type="entry name" value="BRCT_dom"/>
</dbReference>
<dbReference type="Pfam" id="PF16589">
    <property type="entry name" value="BRCT_2"/>
    <property type="match status" value="1"/>
</dbReference>
<dbReference type="OrthoDB" id="435460at2759"/>
<organism evidence="5 6">
    <name type="scientific">Achlya hypogyna</name>
    <name type="common">Oomycete</name>
    <name type="synonym">Protoachlya hypogyna</name>
    <dbReference type="NCBI Taxonomy" id="1202772"/>
    <lineage>
        <taxon>Eukaryota</taxon>
        <taxon>Sar</taxon>
        <taxon>Stramenopiles</taxon>
        <taxon>Oomycota</taxon>
        <taxon>Saprolegniomycetes</taxon>
        <taxon>Saprolegniales</taxon>
        <taxon>Achlyaceae</taxon>
        <taxon>Achlya</taxon>
    </lineage>
</organism>
<comment type="subcellular location">
    <subcellularLocation>
        <location evidence="1">Nucleus</location>
    </subcellularLocation>
</comment>
<evidence type="ECO:0000313" key="6">
    <source>
        <dbReference type="Proteomes" id="UP000243579"/>
    </source>
</evidence>
<evidence type="ECO:0000256" key="1">
    <source>
        <dbReference type="ARBA" id="ARBA00004123"/>
    </source>
</evidence>
<reference evidence="5 6" key="1">
    <citation type="journal article" date="2014" name="Genome Biol. Evol.">
        <title>The secreted proteins of Achlya hypogyna and Thraustotheca clavata identify the ancestral oomycete secretome and reveal gene acquisitions by horizontal gene transfer.</title>
        <authorList>
            <person name="Misner I."/>
            <person name="Blouin N."/>
            <person name="Leonard G."/>
            <person name="Richards T.A."/>
            <person name="Lane C.E."/>
        </authorList>
    </citation>
    <scope>NUCLEOTIDE SEQUENCE [LARGE SCALE GENOMIC DNA]</scope>
    <source>
        <strain evidence="5 6">ATCC 48635</strain>
    </source>
</reference>
<evidence type="ECO:0000256" key="2">
    <source>
        <dbReference type="ARBA" id="ARBA00023242"/>
    </source>
</evidence>
<dbReference type="PROSITE" id="PS50172">
    <property type="entry name" value="BRCT"/>
    <property type="match status" value="1"/>
</dbReference>
<accession>A0A1V9ZEI5</accession>
<dbReference type="InterPro" id="IPR036420">
    <property type="entry name" value="BRCT_dom_sf"/>
</dbReference>
<dbReference type="PANTHER" id="PTHR16466">
    <property type="entry name" value="TELOMERE REPEAT-BINDING FACTOR 2-INTERACTING PROTEIN 1"/>
    <property type="match status" value="1"/>
</dbReference>
<dbReference type="PANTHER" id="PTHR16466:SF6">
    <property type="entry name" value="TELOMERIC REPEAT-BINDING FACTOR 2-INTERACTING PROTEIN 1"/>
    <property type="match status" value="1"/>
</dbReference>
<feature type="region of interest" description="Disordered" evidence="3">
    <location>
        <begin position="81"/>
        <end position="118"/>
    </location>
</feature>
<dbReference type="InterPro" id="IPR039595">
    <property type="entry name" value="TE2IP/Rap1"/>
</dbReference>
<keyword evidence="2" id="KW-0539">Nucleus</keyword>
<feature type="compositionally biased region" description="Low complexity" evidence="3">
    <location>
        <begin position="346"/>
        <end position="356"/>
    </location>
</feature>
<dbReference type="Proteomes" id="UP000243579">
    <property type="component" value="Unassembled WGS sequence"/>
</dbReference>
<dbReference type="GO" id="GO:0031848">
    <property type="term" value="P:protection from non-homologous end joining at telomere"/>
    <property type="evidence" value="ECO:0007669"/>
    <property type="project" value="TreeGrafter"/>
</dbReference>
<name>A0A1V9ZEI5_ACHHY</name>
<dbReference type="GO" id="GO:0010833">
    <property type="term" value="P:telomere maintenance via telomere lengthening"/>
    <property type="evidence" value="ECO:0007669"/>
    <property type="project" value="TreeGrafter"/>
</dbReference>
<protein>
    <recommendedName>
        <fullName evidence="4">BRCT domain-containing protein</fullName>
    </recommendedName>
</protein>
<keyword evidence="6" id="KW-1185">Reference proteome</keyword>
<feature type="compositionally biased region" description="Basic residues" evidence="3">
    <location>
        <begin position="334"/>
        <end position="343"/>
    </location>
</feature>
<dbReference type="GO" id="GO:0042162">
    <property type="term" value="F:telomeric DNA binding"/>
    <property type="evidence" value="ECO:0007669"/>
    <property type="project" value="TreeGrafter"/>
</dbReference>
<dbReference type="AlphaFoldDB" id="A0A1V9ZEI5"/>
<evidence type="ECO:0000259" key="4">
    <source>
        <dbReference type="PROSITE" id="PS50172"/>
    </source>
</evidence>
<evidence type="ECO:0000256" key="3">
    <source>
        <dbReference type="SAM" id="MobiDB-lite"/>
    </source>
</evidence>
<feature type="domain" description="BRCT" evidence="4">
    <location>
        <begin position="3"/>
        <end position="83"/>
    </location>
</feature>
<feature type="compositionally biased region" description="Acidic residues" evidence="3">
    <location>
        <begin position="226"/>
        <end position="237"/>
    </location>
</feature>
<evidence type="ECO:0000313" key="5">
    <source>
        <dbReference type="EMBL" id="OQR96357.1"/>
    </source>
</evidence>
<gene>
    <name evidence="5" type="ORF">ACHHYP_15987</name>
</gene>
<feature type="region of interest" description="Disordered" evidence="3">
    <location>
        <begin position="198"/>
        <end position="409"/>
    </location>
</feature>
<dbReference type="GO" id="GO:0070187">
    <property type="term" value="C:shelterin complex"/>
    <property type="evidence" value="ECO:0007669"/>
    <property type="project" value="TreeGrafter"/>
</dbReference>
<comment type="caution">
    <text evidence="5">The sequence shown here is derived from an EMBL/GenBank/DDBJ whole genome shotgun (WGS) entry which is preliminary data.</text>
</comment>
<dbReference type="SUPFAM" id="SSF52113">
    <property type="entry name" value="BRCT domain"/>
    <property type="match status" value="1"/>
</dbReference>
<sequence>MSAPPPLFAGLKFYLRMGLYNRDKIKEMILEYGGKSLFKPENGCIRLEDSHRLEDRDENCLDSKWIAACVETNELVDREPFMTPEDWPESGAQNNHKTAGKKANKNSDSDTGAEMGKKSRRQFYSVLEQAAMLHYIEEKGRSVDDFCSRKFWIMAHKDKVANRTFESLHEHHRKTLMRMTKRQREDILAQFKGYQGFEQPADKSRKRLPTESVSGKAKKRTKSTDESNESTDEEAEVDASPRRMTPLTQRPHRAARPQRLTEAMGTDEDAPPDMFPSPKSKAMKRSITPPKSHTKKATAGDSDFEVDESTTSQTDEKEASSDDSGSDDAVSPVKLRRRLRKRLTVGSPGSDDSSSSKVLPHAKRRKPSVICLDSDSDENEATCGDSGGIVQESDQDTEGGADVPEQSPPVHRTLFKHTKRPVVVSAPTPAALETGVSPASRASRRISLTTPIASPATTPPATAARRLASAPFPMKAPTTAAELTALKKFLFLHSGMPGDAIDHALYSTSGNPVIALQYLRGQLPLGCWTPEDDTWIYDHVGLAKLDATASDDQWKAAIIEALRSMPLPRPHPVDMVVERIRFLIAENAA</sequence>
<dbReference type="Gene3D" id="1.10.10.60">
    <property type="entry name" value="Homeodomain-like"/>
    <property type="match status" value="1"/>
</dbReference>
<dbReference type="EMBL" id="JNBR01000146">
    <property type="protein sequence ID" value="OQR96357.1"/>
    <property type="molecule type" value="Genomic_DNA"/>
</dbReference>